<dbReference type="AlphaFoldDB" id="A0A507AIW9"/>
<comment type="caution">
    <text evidence="2">The sequence shown here is derived from an EMBL/GenBank/DDBJ whole genome shotgun (WGS) entry which is preliminary data.</text>
</comment>
<feature type="region of interest" description="Disordered" evidence="1">
    <location>
        <begin position="209"/>
        <end position="239"/>
    </location>
</feature>
<keyword evidence="3" id="KW-1185">Reference proteome</keyword>
<dbReference type="RefSeq" id="XP_030991896.1">
    <property type="nucleotide sequence ID" value="XM_031135454.1"/>
</dbReference>
<evidence type="ECO:0000313" key="3">
    <source>
        <dbReference type="Proteomes" id="UP000319257"/>
    </source>
</evidence>
<dbReference type="Proteomes" id="UP000319257">
    <property type="component" value="Unassembled WGS sequence"/>
</dbReference>
<feature type="compositionally biased region" description="Polar residues" evidence="1">
    <location>
        <begin position="257"/>
        <end position="266"/>
    </location>
</feature>
<gene>
    <name evidence="2" type="ORF">E0L32_001382</name>
</gene>
<sequence>MPSPAGKPDGPRLRRKLQKVSRQRNQLPERPVSAVSDDLVYNRCDVSPKVFVQEEAPLSAPPNHSRPQWLDYRRPGGKPHAISTSLLSRRKLEIPDIIPELSHLQVGDEKPRCTPGRLAVPHSVSTSTTSTMRRRAKTPVYSIGQLEGKPLTVEIKPAEESISVEELAEQYRALLASRNSMFKDSQAGTPPPSHDETLHVGLRRQYSSDELSRRYSSDELSNESSSSLATSGLSPTSDDGTLVAFDEEAVYFKPVSFSTEPQSPMSIDSLPARDSDAATQPDSLSLQICIDLLSKELASVMSSRLSKPGSDTPALQIWVMIEAYERLRDQLHQKFDNPAERRTIEMMFDMWLRTLYMIHGSMARDDRSTDSEYETPSED</sequence>
<feature type="compositionally biased region" description="Low complexity" evidence="1">
    <location>
        <begin position="218"/>
        <end position="237"/>
    </location>
</feature>
<feature type="region of interest" description="Disordered" evidence="1">
    <location>
        <begin position="107"/>
        <end position="135"/>
    </location>
</feature>
<dbReference type="InParanoid" id="A0A507AIW9"/>
<proteinExistence type="predicted"/>
<feature type="region of interest" description="Disordered" evidence="1">
    <location>
        <begin position="1"/>
        <end position="33"/>
    </location>
</feature>
<dbReference type="GeneID" id="41968829"/>
<reference evidence="2 3" key="1">
    <citation type="submission" date="2019-06" db="EMBL/GenBank/DDBJ databases">
        <title>Draft genome sequence of the filamentous fungus Phialemoniopsis curvata isolated from diesel fuel.</title>
        <authorList>
            <person name="Varaljay V.A."/>
            <person name="Lyon W.J."/>
            <person name="Crouch A.L."/>
            <person name="Drake C.E."/>
            <person name="Hollomon J.M."/>
            <person name="Nadeau L.J."/>
            <person name="Nunn H.S."/>
            <person name="Stevenson B.S."/>
            <person name="Bojanowski C.L."/>
            <person name="Crookes-Goodson W.J."/>
        </authorList>
    </citation>
    <scope>NUCLEOTIDE SEQUENCE [LARGE SCALE GENOMIC DNA]</scope>
    <source>
        <strain evidence="2 3">D216</strain>
    </source>
</reference>
<dbReference type="EMBL" id="SKBQ01000005">
    <property type="protein sequence ID" value="TPX10185.1"/>
    <property type="molecule type" value="Genomic_DNA"/>
</dbReference>
<evidence type="ECO:0000256" key="1">
    <source>
        <dbReference type="SAM" id="MobiDB-lite"/>
    </source>
</evidence>
<organism evidence="2 3">
    <name type="scientific">Thyridium curvatum</name>
    <dbReference type="NCBI Taxonomy" id="1093900"/>
    <lineage>
        <taxon>Eukaryota</taxon>
        <taxon>Fungi</taxon>
        <taxon>Dikarya</taxon>
        <taxon>Ascomycota</taxon>
        <taxon>Pezizomycotina</taxon>
        <taxon>Sordariomycetes</taxon>
        <taxon>Sordariomycetidae</taxon>
        <taxon>Thyridiales</taxon>
        <taxon>Thyridiaceae</taxon>
        <taxon>Thyridium</taxon>
    </lineage>
</organism>
<feature type="compositionally biased region" description="Basic residues" evidence="1">
    <location>
        <begin position="13"/>
        <end position="22"/>
    </location>
</feature>
<accession>A0A507AIW9</accession>
<protein>
    <recommendedName>
        <fullName evidence="4">Mating-type switching protein swi10</fullName>
    </recommendedName>
</protein>
<name>A0A507AIW9_9PEZI</name>
<evidence type="ECO:0000313" key="2">
    <source>
        <dbReference type="EMBL" id="TPX10185.1"/>
    </source>
</evidence>
<dbReference type="OrthoDB" id="5232891at2759"/>
<feature type="region of interest" description="Disordered" evidence="1">
    <location>
        <begin position="257"/>
        <end position="278"/>
    </location>
</feature>
<evidence type="ECO:0008006" key="4">
    <source>
        <dbReference type="Google" id="ProtNLM"/>
    </source>
</evidence>